<dbReference type="Proteomes" id="UP000045285">
    <property type="component" value="Unassembled WGS sequence"/>
</dbReference>
<dbReference type="Gene3D" id="3.30.700.10">
    <property type="entry name" value="Glycoprotein, Type 4 Pilin"/>
    <property type="match status" value="1"/>
</dbReference>
<accession>A0A090E362</accession>
<sequence length="157" mass="16860">MRTFAAVPQRDVTTAGFTLIEMMVVLAIIAVVAAIAAPGIVHRYRSESLETLSSEIVAQIRMSRMVAIATARPQQIVIDLGDRTVRPDARPTLGLPPDVKMTVITGRETVADGRQTVLTFLPDGSSSGIEIDLQRGGQVAHIAVNWLTGLASRTMKP</sequence>
<proteinExistence type="predicted"/>
<evidence type="ECO:0000256" key="1">
    <source>
        <dbReference type="SAM" id="Phobius"/>
    </source>
</evidence>
<keyword evidence="1" id="KW-0472">Membrane</keyword>
<keyword evidence="1" id="KW-1133">Transmembrane helix</keyword>
<evidence type="ECO:0000313" key="2">
    <source>
        <dbReference type="EMBL" id="CDX21263.1"/>
    </source>
</evidence>
<dbReference type="EMBL" id="CCMZ01000029">
    <property type="protein sequence ID" value="CDX21263.1"/>
    <property type="molecule type" value="Genomic_DNA"/>
</dbReference>
<name>A0A090E362_MESPL</name>
<dbReference type="NCBIfam" id="TIGR02532">
    <property type="entry name" value="IV_pilin_GFxxxE"/>
    <property type="match status" value="1"/>
</dbReference>
<dbReference type="InterPro" id="IPR012902">
    <property type="entry name" value="N_methyl_site"/>
</dbReference>
<dbReference type="SUPFAM" id="SSF54523">
    <property type="entry name" value="Pili subunits"/>
    <property type="match status" value="1"/>
</dbReference>
<organism evidence="2 3">
    <name type="scientific">Mesorhizobium plurifarium</name>
    <dbReference type="NCBI Taxonomy" id="69974"/>
    <lineage>
        <taxon>Bacteria</taxon>
        <taxon>Pseudomonadati</taxon>
        <taxon>Pseudomonadota</taxon>
        <taxon>Alphaproteobacteria</taxon>
        <taxon>Hyphomicrobiales</taxon>
        <taxon>Phyllobacteriaceae</taxon>
        <taxon>Mesorhizobium</taxon>
    </lineage>
</organism>
<dbReference type="AlphaFoldDB" id="A0A090E362"/>
<evidence type="ECO:0000313" key="3">
    <source>
        <dbReference type="Proteomes" id="UP000045285"/>
    </source>
</evidence>
<protein>
    <submittedName>
        <fullName evidence="2">General secretion proteinH</fullName>
    </submittedName>
</protein>
<dbReference type="Pfam" id="PF07963">
    <property type="entry name" value="N_methyl"/>
    <property type="match status" value="1"/>
</dbReference>
<feature type="transmembrane region" description="Helical" evidence="1">
    <location>
        <begin position="20"/>
        <end position="41"/>
    </location>
</feature>
<gene>
    <name evidence="2" type="ORF">MPL3356_350023</name>
</gene>
<keyword evidence="3" id="KW-1185">Reference proteome</keyword>
<reference evidence="3" key="1">
    <citation type="submission" date="2014-08" db="EMBL/GenBank/DDBJ databases">
        <authorList>
            <person name="Moulin L."/>
        </authorList>
    </citation>
    <scope>NUCLEOTIDE SEQUENCE [LARGE SCALE GENOMIC DNA]</scope>
</reference>
<keyword evidence="1" id="KW-0812">Transmembrane</keyword>
<dbReference type="PROSITE" id="PS00409">
    <property type="entry name" value="PROKAR_NTER_METHYL"/>
    <property type="match status" value="1"/>
</dbReference>
<dbReference type="InterPro" id="IPR045584">
    <property type="entry name" value="Pilin-like"/>
</dbReference>